<dbReference type="AlphaFoldDB" id="A0A8R1DPW9"/>
<keyword evidence="3" id="KW-1185">Reference proteome</keyword>
<organism evidence="2 3">
    <name type="scientific">Caenorhabditis japonica</name>
    <dbReference type="NCBI Taxonomy" id="281687"/>
    <lineage>
        <taxon>Eukaryota</taxon>
        <taxon>Metazoa</taxon>
        <taxon>Ecdysozoa</taxon>
        <taxon>Nematoda</taxon>
        <taxon>Chromadorea</taxon>
        <taxon>Rhabditida</taxon>
        <taxon>Rhabditina</taxon>
        <taxon>Rhabditomorpha</taxon>
        <taxon>Rhabditoidea</taxon>
        <taxon>Rhabditidae</taxon>
        <taxon>Peloderinae</taxon>
        <taxon>Caenorhabditis</taxon>
    </lineage>
</organism>
<accession>A0A8R1DPW9</accession>
<feature type="region of interest" description="Disordered" evidence="1">
    <location>
        <begin position="1"/>
        <end position="31"/>
    </location>
</feature>
<evidence type="ECO:0000256" key="1">
    <source>
        <dbReference type="SAM" id="MobiDB-lite"/>
    </source>
</evidence>
<reference evidence="3" key="1">
    <citation type="submission" date="2010-08" db="EMBL/GenBank/DDBJ databases">
        <authorList>
            <consortium name="Caenorhabditis japonica Sequencing Consortium"/>
            <person name="Wilson R.K."/>
        </authorList>
    </citation>
    <scope>NUCLEOTIDE SEQUENCE [LARGE SCALE GENOMIC DNA]</scope>
    <source>
        <strain evidence="3">DF5081</strain>
    </source>
</reference>
<feature type="compositionally biased region" description="Basic residues" evidence="1">
    <location>
        <begin position="1"/>
        <end position="10"/>
    </location>
</feature>
<reference evidence="2" key="2">
    <citation type="submission" date="2022-06" db="UniProtKB">
        <authorList>
            <consortium name="EnsemblMetazoa"/>
        </authorList>
    </citation>
    <scope>IDENTIFICATION</scope>
    <source>
        <strain evidence="2">DF5081</strain>
    </source>
</reference>
<protein>
    <submittedName>
        <fullName evidence="2">Uncharacterized protein</fullName>
    </submittedName>
</protein>
<evidence type="ECO:0000313" key="3">
    <source>
        <dbReference type="Proteomes" id="UP000005237"/>
    </source>
</evidence>
<dbReference type="EnsemblMetazoa" id="CJA08606.1">
    <property type="protein sequence ID" value="CJA08606.1"/>
    <property type="gene ID" value="WBGene00127810"/>
</dbReference>
<dbReference type="Proteomes" id="UP000005237">
    <property type="component" value="Unassembled WGS sequence"/>
</dbReference>
<sequence length="86" mass="9962">MLMSTLKRRKETASPPLICSMESPKTLPTTPETFKEMKHQAERIEKTLALEAEEEKEESLIAAIKVQFPDQTRQWSQQGGCRQWQD</sequence>
<proteinExistence type="predicted"/>
<evidence type="ECO:0000313" key="2">
    <source>
        <dbReference type="EnsemblMetazoa" id="CJA08606.1"/>
    </source>
</evidence>
<name>A0A8R1DPW9_CAEJA</name>